<dbReference type="AlphaFoldDB" id="A0ABD1MIH7"/>
<dbReference type="Proteomes" id="UP001603857">
    <property type="component" value="Unassembled WGS sequence"/>
</dbReference>
<evidence type="ECO:0000313" key="2">
    <source>
        <dbReference type="EMBL" id="KAL2335536.1"/>
    </source>
</evidence>
<keyword evidence="3" id="KW-1185">Reference proteome</keyword>
<feature type="region of interest" description="Disordered" evidence="1">
    <location>
        <begin position="93"/>
        <end position="122"/>
    </location>
</feature>
<sequence length="122" mass="14892">MYSCYKVCKLVYVAGRELAWEAKTKMSDIRDSKGEMIIRRAEEAELVTERVVRQKQRNWTEKYKRRRPIRNMFLLTDFMTWEWLVCCSSYKPNKERSHIRKQDFASPQTNRSKEKQHSYRSM</sequence>
<protein>
    <submittedName>
        <fullName evidence="2">Uncharacterized protein</fullName>
    </submittedName>
</protein>
<reference evidence="2 3" key="1">
    <citation type="submission" date="2024-08" db="EMBL/GenBank/DDBJ databases">
        <title>Insights into the chromosomal genome structure of Flemingia macrophylla.</title>
        <authorList>
            <person name="Ding Y."/>
            <person name="Zhao Y."/>
            <person name="Bi W."/>
            <person name="Wu M."/>
            <person name="Zhao G."/>
            <person name="Gong Y."/>
            <person name="Li W."/>
            <person name="Zhang P."/>
        </authorList>
    </citation>
    <scope>NUCLEOTIDE SEQUENCE [LARGE SCALE GENOMIC DNA]</scope>
    <source>
        <strain evidence="2">DYQJB</strain>
        <tissue evidence="2">Leaf</tissue>
    </source>
</reference>
<accession>A0ABD1MIH7</accession>
<feature type="compositionally biased region" description="Basic and acidic residues" evidence="1">
    <location>
        <begin position="93"/>
        <end position="103"/>
    </location>
</feature>
<name>A0ABD1MIH7_9FABA</name>
<feature type="compositionally biased region" description="Basic and acidic residues" evidence="1">
    <location>
        <begin position="111"/>
        <end position="122"/>
    </location>
</feature>
<evidence type="ECO:0000313" key="3">
    <source>
        <dbReference type="Proteomes" id="UP001603857"/>
    </source>
</evidence>
<evidence type="ECO:0000256" key="1">
    <source>
        <dbReference type="SAM" id="MobiDB-lite"/>
    </source>
</evidence>
<comment type="caution">
    <text evidence="2">The sequence shown here is derived from an EMBL/GenBank/DDBJ whole genome shotgun (WGS) entry which is preliminary data.</text>
</comment>
<organism evidence="2 3">
    <name type="scientific">Flemingia macrophylla</name>
    <dbReference type="NCBI Taxonomy" id="520843"/>
    <lineage>
        <taxon>Eukaryota</taxon>
        <taxon>Viridiplantae</taxon>
        <taxon>Streptophyta</taxon>
        <taxon>Embryophyta</taxon>
        <taxon>Tracheophyta</taxon>
        <taxon>Spermatophyta</taxon>
        <taxon>Magnoliopsida</taxon>
        <taxon>eudicotyledons</taxon>
        <taxon>Gunneridae</taxon>
        <taxon>Pentapetalae</taxon>
        <taxon>rosids</taxon>
        <taxon>fabids</taxon>
        <taxon>Fabales</taxon>
        <taxon>Fabaceae</taxon>
        <taxon>Papilionoideae</taxon>
        <taxon>50 kb inversion clade</taxon>
        <taxon>NPAAA clade</taxon>
        <taxon>indigoferoid/millettioid clade</taxon>
        <taxon>Phaseoleae</taxon>
        <taxon>Flemingia</taxon>
    </lineage>
</organism>
<dbReference type="EMBL" id="JBGMDY010000005">
    <property type="protein sequence ID" value="KAL2335536.1"/>
    <property type="molecule type" value="Genomic_DNA"/>
</dbReference>
<gene>
    <name evidence="2" type="ORF">Fmac_016749</name>
</gene>
<proteinExistence type="predicted"/>